<feature type="transmembrane region" description="Helical" evidence="1">
    <location>
        <begin position="60"/>
        <end position="84"/>
    </location>
</feature>
<keyword evidence="1" id="KW-1133">Transmembrane helix</keyword>
<comment type="caution">
    <text evidence="2">The sequence shown here is derived from an EMBL/GenBank/DDBJ whole genome shotgun (WGS) entry which is preliminary data.</text>
</comment>
<evidence type="ECO:0000256" key="1">
    <source>
        <dbReference type="SAM" id="Phobius"/>
    </source>
</evidence>
<dbReference type="Proteomes" id="UP000324897">
    <property type="component" value="Unassembled WGS sequence"/>
</dbReference>
<gene>
    <name evidence="2" type="ORF">EJB05_57445</name>
</gene>
<keyword evidence="1" id="KW-0472">Membrane</keyword>
<keyword evidence="3" id="KW-1185">Reference proteome</keyword>
<sequence>MVIGLLNLRLMSCLPLATKSLLLASLLDFLSNHTKVALLSVETPLVAGTLMLTFRRYVLLWIGWMACSSQWFMSLLVPILRFLVSHLRTQSSK</sequence>
<dbReference type="AlphaFoldDB" id="A0A5J9SDD6"/>
<dbReference type="EMBL" id="RWGY01001034">
    <property type="protein sequence ID" value="TVT97304.1"/>
    <property type="molecule type" value="Genomic_DNA"/>
</dbReference>
<evidence type="ECO:0000313" key="2">
    <source>
        <dbReference type="EMBL" id="TVT97304.1"/>
    </source>
</evidence>
<name>A0A5J9SDD6_9POAL</name>
<dbReference type="Gramene" id="TVT97304">
    <property type="protein sequence ID" value="TVT97304"/>
    <property type="gene ID" value="EJB05_57445"/>
</dbReference>
<proteinExistence type="predicted"/>
<accession>A0A5J9SDD6</accession>
<feature type="non-terminal residue" evidence="2">
    <location>
        <position position="93"/>
    </location>
</feature>
<keyword evidence="1" id="KW-0812">Transmembrane</keyword>
<organism evidence="2 3">
    <name type="scientific">Eragrostis curvula</name>
    <name type="common">weeping love grass</name>
    <dbReference type="NCBI Taxonomy" id="38414"/>
    <lineage>
        <taxon>Eukaryota</taxon>
        <taxon>Viridiplantae</taxon>
        <taxon>Streptophyta</taxon>
        <taxon>Embryophyta</taxon>
        <taxon>Tracheophyta</taxon>
        <taxon>Spermatophyta</taxon>
        <taxon>Magnoliopsida</taxon>
        <taxon>Liliopsida</taxon>
        <taxon>Poales</taxon>
        <taxon>Poaceae</taxon>
        <taxon>PACMAD clade</taxon>
        <taxon>Chloridoideae</taxon>
        <taxon>Eragrostideae</taxon>
        <taxon>Eragrostidinae</taxon>
        <taxon>Eragrostis</taxon>
    </lineage>
</organism>
<protein>
    <submittedName>
        <fullName evidence="2">Uncharacterized protein</fullName>
    </submittedName>
</protein>
<evidence type="ECO:0000313" key="3">
    <source>
        <dbReference type="Proteomes" id="UP000324897"/>
    </source>
</evidence>
<reference evidence="2 3" key="1">
    <citation type="journal article" date="2019" name="Sci. Rep.">
        <title>A high-quality genome of Eragrostis curvula grass provides insights into Poaceae evolution and supports new strategies to enhance forage quality.</title>
        <authorList>
            <person name="Carballo J."/>
            <person name="Santos B.A.C.M."/>
            <person name="Zappacosta D."/>
            <person name="Garbus I."/>
            <person name="Selva J.P."/>
            <person name="Gallo C.A."/>
            <person name="Diaz A."/>
            <person name="Albertini E."/>
            <person name="Caccamo M."/>
            <person name="Echenique V."/>
        </authorList>
    </citation>
    <scope>NUCLEOTIDE SEQUENCE [LARGE SCALE GENOMIC DNA]</scope>
    <source>
        <strain evidence="3">cv. Victoria</strain>
        <tissue evidence="2">Leaf</tissue>
    </source>
</reference>